<dbReference type="Proteomes" id="UP000051727">
    <property type="component" value="Unassembled WGS sequence"/>
</dbReference>
<comment type="caution">
    <text evidence="2">The sequence shown here is derived from an EMBL/GenBank/DDBJ whole genome shotgun (WGS) entry which is preliminary data.</text>
</comment>
<proteinExistence type="predicted"/>
<keyword evidence="1" id="KW-0812">Transmembrane</keyword>
<sequence length="70" mass="7913">MKNKIIVLLVVVAIAIVAFFSFGVNKENDEQKIIMGSQGTDTQVWEHIAKSKEDGSKNYSQRFYRFCIAG</sequence>
<keyword evidence="1" id="KW-1133">Transmembrane helix</keyword>
<dbReference type="PATRIC" id="fig|1618.3.peg.326"/>
<name>A0A0R2FWK7_9LACO</name>
<evidence type="ECO:0000313" key="3">
    <source>
        <dbReference type="Proteomes" id="UP000051727"/>
    </source>
</evidence>
<dbReference type="AlphaFoldDB" id="A0A0R2FWK7"/>
<gene>
    <name evidence="2" type="ORF">IV36_GL000326</name>
</gene>
<accession>A0A0R2FWK7</accession>
<feature type="transmembrane region" description="Helical" evidence="1">
    <location>
        <begin position="6"/>
        <end position="25"/>
    </location>
</feature>
<protein>
    <submittedName>
        <fullName evidence="2">Uncharacterized protein</fullName>
    </submittedName>
</protein>
<evidence type="ECO:0000256" key="1">
    <source>
        <dbReference type="SAM" id="Phobius"/>
    </source>
</evidence>
<dbReference type="STRING" id="1618.IV36_GL000326"/>
<evidence type="ECO:0000313" key="2">
    <source>
        <dbReference type="EMBL" id="KRN29911.1"/>
    </source>
</evidence>
<organism evidence="2 3">
    <name type="scientific">Liquorilactobacillus mali</name>
    <dbReference type="NCBI Taxonomy" id="1618"/>
    <lineage>
        <taxon>Bacteria</taxon>
        <taxon>Bacillati</taxon>
        <taxon>Bacillota</taxon>
        <taxon>Bacilli</taxon>
        <taxon>Lactobacillales</taxon>
        <taxon>Lactobacillaceae</taxon>
        <taxon>Liquorilactobacillus</taxon>
    </lineage>
</organism>
<reference evidence="2 3" key="1">
    <citation type="journal article" date="2015" name="Genome Announc.">
        <title>Expanding the biotechnology potential of lactobacilli through comparative genomics of 213 strains and associated genera.</title>
        <authorList>
            <person name="Sun Z."/>
            <person name="Harris H.M."/>
            <person name="McCann A."/>
            <person name="Guo C."/>
            <person name="Argimon S."/>
            <person name="Zhang W."/>
            <person name="Yang X."/>
            <person name="Jeffery I.B."/>
            <person name="Cooney J.C."/>
            <person name="Kagawa T.F."/>
            <person name="Liu W."/>
            <person name="Song Y."/>
            <person name="Salvetti E."/>
            <person name="Wrobel A."/>
            <person name="Rasinkangas P."/>
            <person name="Parkhill J."/>
            <person name="Rea M.C."/>
            <person name="O'Sullivan O."/>
            <person name="Ritari J."/>
            <person name="Douillard F.P."/>
            <person name="Paul Ross R."/>
            <person name="Yang R."/>
            <person name="Briner A.E."/>
            <person name="Felis G.E."/>
            <person name="de Vos W.M."/>
            <person name="Barrangou R."/>
            <person name="Klaenhammer T.R."/>
            <person name="Caufield P.W."/>
            <person name="Cui Y."/>
            <person name="Zhang H."/>
            <person name="O'Toole P.W."/>
        </authorList>
    </citation>
    <scope>NUCLEOTIDE SEQUENCE [LARGE SCALE GENOMIC DNA]</scope>
    <source>
        <strain evidence="2 3">ATCC 27304</strain>
    </source>
</reference>
<dbReference type="EMBL" id="JQAR01000011">
    <property type="protein sequence ID" value="KRN29911.1"/>
    <property type="molecule type" value="Genomic_DNA"/>
</dbReference>
<keyword evidence="1" id="KW-0472">Membrane</keyword>